<dbReference type="OrthoDB" id="9806726at2"/>
<dbReference type="Proteomes" id="UP000029278">
    <property type="component" value="Unassembled WGS sequence"/>
</dbReference>
<protein>
    <submittedName>
        <fullName evidence="5">ABC transporter family protein</fullName>
    </submittedName>
    <submittedName>
        <fullName evidence="6">ATP-binding cassette domain-containing protein</fullName>
    </submittedName>
</protein>
<evidence type="ECO:0000256" key="3">
    <source>
        <dbReference type="ARBA" id="ARBA00022840"/>
    </source>
</evidence>
<dbReference type="HOGENOM" id="CLU_000604_1_11_9"/>
<evidence type="ECO:0000256" key="2">
    <source>
        <dbReference type="ARBA" id="ARBA00022741"/>
    </source>
</evidence>
<evidence type="ECO:0000256" key="1">
    <source>
        <dbReference type="ARBA" id="ARBA00022448"/>
    </source>
</evidence>
<dbReference type="SUPFAM" id="SSF52540">
    <property type="entry name" value="P-loop containing nucleoside triphosphate hydrolases"/>
    <property type="match status" value="1"/>
</dbReference>
<dbReference type="GO" id="GO:0005524">
    <property type="term" value="F:ATP binding"/>
    <property type="evidence" value="ECO:0007669"/>
    <property type="project" value="UniProtKB-KW"/>
</dbReference>
<keyword evidence="1" id="KW-0813">Transport</keyword>
<dbReference type="InterPro" id="IPR017871">
    <property type="entry name" value="ABC_transporter-like_CS"/>
</dbReference>
<dbReference type="PANTHER" id="PTHR42794">
    <property type="entry name" value="HEMIN IMPORT ATP-BINDING PROTEIN HMUV"/>
    <property type="match status" value="1"/>
</dbReference>
<proteinExistence type="predicted"/>
<dbReference type="InterPro" id="IPR003439">
    <property type="entry name" value="ABC_transporter-like_ATP-bd"/>
</dbReference>
<evidence type="ECO:0000313" key="7">
    <source>
        <dbReference type="Proteomes" id="UP000029278"/>
    </source>
</evidence>
<reference evidence="6 8" key="2">
    <citation type="submission" date="2019-11" db="EMBL/GenBank/DDBJ databases">
        <title>Draft genome sequences of five Paenibacillus species of dairy origin.</title>
        <authorList>
            <person name="Olajide A.M."/>
            <person name="Chen S."/>
            <person name="Lapointe G."/>
        </authorList>
    </citation>
    <scope>NUCLEOTIDE SEQUENCE [LARGE SCALE GENOMIC DNA]</scope>
    <source>
        <strain evidence="6 8">3CT49</strain>
    </source>
</reference>
<dbReference type="GeneID" id="77009422"/>
<dbReference type="PANTHER" id="PTHR42794:SF2">
    <property type="entry name" value="ABC TRANSPORTER ATP-BINDING PROTEIN"/>
    <property type="match status" value="1"/>
</dbReference>
<comment type="caution">
    <text evidence="5">The sequence shown here is derived from an EMBL/GenBank/DDBJ whole genome shotgun (WGS) entry which is preliminary data.</text>
</comment>
<dbReference type="EMBL" id="JMQA01000035">
    <property type="protein sequence ID" value="KFN07284.1"/>
    <property type="molecule type" value="Genomic_DNA"/>
</dbReference>
<organism evidence="5 7">
    <name type="scientific">Paenibacillus macerans</name>
    <name type="common">Bacillus macerans</name>
    <dbReference type="NCBI Taxonomy" id="44252"/>
    <lineage>
        <taxon>Bacteria</taxon>
        <taxon>Bacillati</taxon>
        <taxon>Bacillota</taxon>
        <taxon>Bacilli</taxon>
        <taxon>Bacillales</taxon>
        <taxon>Paenibacillaceae</taxon>
        <taxon>Paenibacillus</taxon>
    </lineage>
</organism>
<accession>A0A090Z7N4</accession>
<dbReference type="SMART" id="SM00382">
    <property type="entry name" value="AAA"/>
    <property type="match status" value="1"/>
</dbReference>
<dbReference type="PROSITE" id="PS00211">
    <property type="entry name" value="ABC_TRANSPORTER_1"/>
    <property type="match status" value="1"/>
</dbReference>
<keyword evidence="7" id="KW-1185">Reference proteome</keyword>
<evidence type="ECO:0000313" key="6">
    <source>
        <dbReference type="EMBL" id="MUG26545.1"/>
    </source>
</evidence>
<reference evidence="5 7" key="1">
    <citation type="submission" date="2014-04" db="EMBL/GenBank/DDBJ databases">
        <authorList>
            <person name="Bishop-Lilly K.A."/>
            <person name="Broomall S.M."/>
            <person name="Chain P.S."/>
            <person name="Chertkov O."/>
            <person name="Coyne S.R."/>
            <person name="Daligault H.E."/>
            <person name="Davenport K.W."/>
            <person name="Erkkila T."/>
            <person name="Frey K.G."/>
            <person name="Gibbons H.S."/>
            <person name="Gu W."/>
            <person name="Jaissle J."/>
            <person name="Johnson S.L."/>
            <person name="Koroleva G.I."/>
            <person name="Ladner J.T."/>
            <person name="Lo C.-C."/>
            <person name="Minogue T.D."/>
            <person name="Munk C."/>
            <person name="Palacios G.F."/>
            <person name="Redden C.L."/>
            <person name="Rosenzweig C.N."/>
            <person name="Scholz M.B."/>
            <person name="Teshima H."/>
            <person name="Xu Y."/>
        </authorList>
    </citation>
    <scope>NUCLEOTIDE SEQUENCE [LARGE SCALE GENOMIC DNA]</scope>
    <source>
        <strain evidence="5 7">8244</strain>
    </source>
</reference>
<keyword evidence="2" id="KW-0547">Nucleotide-binding</keyword>
<sequence length="261" mass="28617">MSLCVERLCFSYKKERVLDNVTFTQQGSSLLCLLGPNGVGKSTLFRCILGLLPGYTGEIVIDGKNARTLPPRELARHIAFVPQSHAPVFNYSVMDMVLMGTSASFSVFSVPGKQERLIAEQALEQVGISRLGGRAFMELSGGERQLVLIARALAQQARILLMDEPTANLDYGNQLRVLSKVKQLTQAGYTVVQSTHNPDQALLFADTVMTLQEGRVTAFGPPRGVLDEERLHSLYGVDINLARLYDGKISVCVPRFAISDT</sequence>
<dbReference type="AlphaFoldDB" id="A0A090Z7N4"/>
<evidence type="ECO:0000259" key="4">
    <source>
        <dbReference type="PROSITE" id="PS50893"/>
    </source>
</evidence>
<dbReference type="FunFam" id="3.40.50.300:FF:000134">
    <property type="entry name" value="Iron-enterobactin ABC transporter ATP-binding protein"/>
    <property type="match status" value="1"/>
</dbReference>
<gene>
    <name evidence="5" type="ORF">DJ90_5637</name>
    <name evidence="6" type="ORF">GNQ08_29900</name>
</gene>
<dbReference type="RefSeq" id="WP_036625933.1">
    <property type="nucleotide sequence ID" value="NZ_BGML01000021.1"/>
</dbReference>
<dbReference type="PATRIC" id="fig|44252.3.peg.3871"/>
<name>A0A090Z7N4_PAEMA</name>
<keyword evidence="3 6" id="KW-0067">ATP-binding</keyword>
<dbReference type="Gene3D" id="3.40.50.300">
    <property type="entry name" value="P-loop containing nucleotide triphosphate hydrolases"/>
    <property type="match status" value="1"/>
</dbReference>
<feature type="domain" description="ABC transporter" evidence="4">
    <location>
        <begin position="3"/>
        <end position="238"/>
    </location>
</feature>
<dbReference type="EMBL" id="WNZZ01000047">
    <property type="protein sequence ID" value="MUG26545.1"/>
    <property type="molecule type" value="Genomic_DNA"/>
</dbReference>
<dbReference type="InterPro" id="IPR003593">
    <property type="entry name" value="AAA+_ATPase"/>
</dbReference>
<evidence type="ECO:0000313" key="8">
    <source>
        <dbReference type="Proteomes" id="UP000442469"/>
    </source>
</evidence>
<dbReference type="GO" id="GO:0016887">
    <property type="term" value="F:ATP hydrolysis activity"/>
    <property type="evidence" value="ECO:0007669"/>
    <property type="project" value="InterPro"/>
</dbReference>
<dbReference type="InterPro" id="IPR027417">
    <property type="entry name" value="P-loop_NTPase"/>
</dbReference>
<dbReference type="CDD" id="cd03214">
    <property type="entry name" value="ABC_Iron-Siderophores_B12_Hemin"/>
    <property type="match status" value="1"/>
</dbReference>
<dbReference type="PROSITE" id="PS50893">
    <property type="entry name" value="ABC_TRANSPORTER_2"/>
    <property type="match status" value="1"/>
</dbReference>
<dbReference type="Pfam" id="PF00005">
    <property type="entry name" value="ABC_tran"/>
    <property type="match status" value="1"/>
</dbReference>
<dbReference type="Proteomes" id="UP000442469">
    <property type="component" value="Unassembled WGS sequence"/>
</dbReference>
<evidence type="ECO:0000313" key="5">
    <source>
        <dbReference type="EMBL" id="KFN07284.1"/>
    </source>
</evidence>
<dbReference type="STRING" id="44252.DJ90_5637"/>